<dbReference type="OrthoDB" id="2848819at2759"/>
<name>A0A6A4GH61_9AGAR</name>
<evidence type="ECO:0000313" key="2">
    <source>
        <dbReference type="Proteomes" id="UP000799118"/>
    </source>
</evidence>
<keyword evidence="2" id="KW-1185">Reference proteome</keyword>
<organism evidence="1 2">
    <name type="scientific">Gymnopus androsaceus JB14</name>
    <dbReference type="NCBI Taxonomy" id="1447944"/>
    <lineage>
        <taxon>Eukaryota</taxon>
        <taxon>Fungi</taxon>
        <taxon>Dikarya</taxon>
        <taxon>Basidiomycota</taxon>
        <taxon>Agaricomycotina</taxon>
        <taxon>Agaricomycetes</taxon>
        <taxon>Agaricomycetidae</taxon>
        <taxon>Agaricales</taxon>
        <taxon>Marasmiineae</taxon>
        <taxon>Omphalotaceae</taxon>
        <taxon>Gymnopus</taxon>
    </lineage>
</organism>
<accession>A0A6A4GH61</accession>
<gene>
    <name evidence="1" type="ORF">BT96DRAFT_950237</name>
</gene>
<protein>
    <submittedName>
        <fullName evidence="1">Uncharacterized protein</fullName>
    </submittedName>
</protein>
<dbReference type="Proteomes" id="UP000799118">
    <property type="component" value="Unassembled WGS sequence"/>
</dbReference>
<proteinExistence type="predicted"/>
<reference evidence="1" key="1">
    <citation type="journal article" date="2019" name="Environ. Microbiol.">
        <title>Fungal ecological strategies reflected in gene transcription - a case study of two litter decomposers.</title>
        <authorList>
            <person name="Barbi F."/>
            <person name="Kohler A."/>
            <person name="Barry K."/>
            <person name="Baskaran P."/>
            <person name="Daum C."/>
            <person name="Fauchery L."/>
            <person name="Ihrmark K."/>
            <person name="Kuo A."/>
            <person name="LaButti K."/>
            <person name="Lipzen A."/>
            <person name="Morin E."/>
            <person name="Grigoriev I.V."/>
            <person name="Henrissat B."/>
            <person name="Lindahl B."/>
            <person name="Martin F."/>
        </authorList>
    </citation>
    <scope>NUCLEOTIDE SEQUENCE</scope>
    <source>
        <strain evidence="1">JB14</strain>
    </source>
</reference>
<evidence type="ECO:0000313" key="1">
    <source>
        <dbReference type="EMBL" id="KAE9384906.1"/>
    </source>
</evidence>
<dbReference type="AlphaFoldDB" id="A0A6A4GH61"/>
<dbReference type="EMBL" id="ML770062">
    <property type="protein sequence ID" value="KAE9384906.1"/>
    <property type="molecule type" value="Genomic_DNA"/>
</dbReference>
<sequence>MPPIQLILDLDQDVLGIICDILQEYKELMTIQKRRASSELSCFLGRLVYHGNNPWYLAMEKLKTWNPQYSSFVCEVEIHLVLGYKEDPHFFIEDLPDQLQLASTLQKISKPVFISKRSQSFSKFHLVFPAVKNVIVGPYNDYIVAHCPNTENLAGQEIRIHSRKARMMYRTPNEHSYRLIHQACSLKNLKCFVLRDRYTAKLMEDLHKSIPHIHTLILEFGPHGAFSFQDFVSNISRFRHLKVLGLAGPSQLHVGFNPPHCGNAYFGPRGVQLREAVKKQGKEATEHVAYEVYNKCPGLKELWIQ</sequence>